<dbReference type="InterPro" id="IPR011044">
    <property type="entry name" value="Quino_amine_DH_bsu"/>
</dbReference>
<organism evidence="2 3">
    <name type="scientific">Paracoccus laeviglucosivorans</name>
    <dbReference type="NCBI Taxonomy" id="1197861"/>
    <lineage>
        <taxon>Bacteria</taxon>
        <taxon>Pseudomonadati</taxon>
        <taxon>Pseudomonadota</taxon>
        <taxon>Alphaproteobacteria</taxon>
        <taxon>Rhodobacterales</taxon>
        <taxon>Paracoccaceae</taxon>
        <taxon>Paracoccus</taxon>
    </lineage>
</organism>
<dbReference type="EMBL" id="FXTK01000019">
    <property type="protein sequence ID" value="SMO93195.1"/>
    <property type="molecule type" value="Genomic_DNA"/>
</dbReference>
<gene>
    <name evidence="2" type="ORF">SAMN06265221_11965</name>
</gene>
<evidence type="ECO:0008006" key="4">
    <source>
        <dbReference type="Google" id="ProtNLM"/>
    </source>
</evidence>
<protein>
    <recommendedName>
        <fullName evidence="4">40-residue YVTN family beta-propeller repeat-containing protein</fullName>
    </recommendedName>
</protein>
<evidence type="ECO:0000313" key="2">
    <source>
        <dbReference type="EMBL" id="SMO93195.1"/>
    </source>
</evidence>
<proteinExistence type="predicted"/>
<feature type="signal peptide" evidence="1">
    <location>
        <begin position="1"/>
        <end position="21"/>
    </location>
</feature>
<dbReference type="InterPro" id="IPR051200">
    <property type="entry name" value="Host-pathogen_enzymatic-act"/>
</dbReference>
<accession>A0A521FAJ7</accession>
<dbReference type="Gene3D" id="2.130.10.10">
    <property type="entry name" value="YVTN repeat-like/Quinoprotein amine dehydrogenase"/>
    <property type="match status" value="2"/>
</dbReference>
<sequence>MLRLIRITLLAATAMTGPVMAKDYFLASGRWDNVVLVIDLEKAIDPANDGTPNAVVNRLRVTPDIQVDGQTQIASGQPIIVTIAPDHQRAYISNHSGQTPAAEAEEFQHGHAGSVTVVDLTKALDPEANETLHAVQGWIDSQGFGATGFALLPGGTHAALAHAEAEGFEDGGHHINIIDLAAGKVTHRVAQAVGSGEGCPPTELARSAPDPRFGCYPDTNGVTASPLGGPQGLIFTANGGSNDVSVIDIQRALAAEDGAEIGRIPVQAGGFGITTSPDGKLVAHASREDPRDGREANTISIIDVEKAGADPASAEVARIRVGTDDANEPSRPFVAAFTPDGTQIVTTNFRTNNIDIIDVGRAVAGQDATVARIPLETGSDDPSRPRGIAITPDGQYAAITGAPPKNGPNSSMVWIVDLKQHKPVGRVTQIGSESYMIGHFAQ</sequence>
<dbReference type="PANTHER" id="PTHR47197:SF3">
    <property type="entry name" value="DIHYDRO-HEME D1 DEHYDROGENASE"/>
    <property type="match status" value="1"/>
</dbReference>
<name>A0A521FAJ7_9RHOB</name>
<reference evidence="2 3" key="1">
    <citation type="submission" date="2017-05" db="EMBL/GenBank/DDBJ databases">
        <authorList>
            <person name="Varghese N."/>
            <person name="Submissions S."/>
        </authorList>
    </citation>
    <scope>NUCLEOTIDE SEQUENCE [LARGE SCALE GENOMIC DNA]</scope>
    <source>
        <strain evidence="2 3">DSM 100094</strain>
    </source>
</reference>
<dbReference type="InterPro" id="IPR015943">
    <property type="entry name" value="WD40/YVTN_repeat-like_dom_sf"/>
</dbReference>
<dbReference type="AlphaFoldDB" id="A0A521FAJ7"/>
<dbReference type="SUPFAM" id="SSF50969">
    <property type="entry name" value="YVTN repeat-like/Quinoprotein amine dehydrogenase"/>
    <property type="match status" value="1"/>
</dbReference>
<keyword evidence="3" id="KW-1185">Reference proteome</keyword>
<evidence type="ECO:0000256" key="1">
    <source>
        <dbReference type="SAM" id="SignalP"/>
    </source>
</evidence>
<dbReference type="Proteomes" id="UP000319014">
    <property type="component" value="Unassembled WGS sequence"/>
</dbReference>
<keyword evidence="1" id="KW-0732">Signal</keyword>
<dbReference type="PANTHER" id="PTHR47197">
    <property type="entry name" value="PROTEIN NIRF"/>
    <property type="match status" value="1"/>
</dbReference>
<feature type="chain" id="PRO_5021909704" description="40-residue YVTN family beta-propeller repeat-containing protein" evidence="1">
    <location>
        <begin position="22"/>
        <end position="442"/>
    </location>
</feature>
<evidence type="ECO:0000313" key="3">
    <source>
        <dbReference type="Proteomes" id="UP000319014"/>
    </source>
</evidence>